<keyword evidence="3" id="KW-1185">Reference proteome</keyword>
<proteinExistence type="predicted"/>
<dbReference type="EMBL" id="PJQL01002239">
    <property type="protein sequence ID" value="RCH84895.1"/>
    <property type="molecule type" value="Genomic_DNA"/>
</dbReference>
<comment type="caution">
    <text evidence="2">The sequence shown here is derived from an EMBL/GenBank/DDBJ whole genome shotgun (WGS) entry which is preliminary data.</text>
</comment>
<accession>A0A367J4R0</accession>
<organism evidence="2 3">
    <name type="scientific">Rhizopus azygosporus</name>
    <name type="common">Rhizopus microsporus var. azygosporus</name>
    <dbReference type="NCBI Taxonomy" id="86630"/>
    <lineage>
        <taxon>Eukaryota</taxon>
        <taxon>Fungi</taxon>
        <taxon>Fungi incertae sedis</taxon>
        <taxon>Mucoromycota</taxon>
        <taxon>Mucoromycotina</taxon>
        <taxon>Mucoromycetes</taxon>
        <taxon>Mucorales</taxon>
        <taxon>Mucorineae</taxon>
        <taxon>Rhizopodaceae</taxon>
        <taxon>Rhizopus</taxon>
    </lineage>
</organism>
<evidence type="ECO:0000256" key="1">
    <source>
        <dbReference type="SAM" id="MobiDB-lite"/>
    </source>
</evidence>
<dbReference type="AlphaFoldDB" id="A0A367J4R0"/>
<feature type="region of interest" description="Disordered" evidence="1">
    <location>
        <begin position="1"/>
        <end position="24"/>
    </location>
</feature>
<sequence>MHSTLHSSIASTENNSTANNNLNTTSTNATQLLRSYQVIIRGMILKYQTLPIESYIHELAAYTHIFVLCKNRQSHIAERVFSNSLLADLVSEVIYFDQQYNLLVQVYHTCRRSELFPFFKQELNVHYL</sequence>
<dbReference type="Proteomes" id="UP000252139">
    <property type="component" value="Unassembled WGS sequence"/>
</dbReference>
<protein>
    <submittedName>
        <fullName evidence="2">Uncharacterized protein</fullName>
    </submittedName>
</protein>
<name>A0A367J4R0_RHIAZ</name>
<reference evidence="2 3" key="1">
    <citation type="journal article" date="2018" name="G3 (Bethesda)">
        <title>Phylogenetic and Phylogenomic Definition of Rhizopus Species.</title>
        <authorList>
            <person name="Gryganskyi A.P."/>
            <person name="Golan J."/>
            <person name="Dolatabadi S."/>
            <person name="Mondo S."/>
            <person name="Robb S."/>
            <person name="Idnurm A."/>
            <person name="Muszewska A."/>
            <person name="Steczkiewicz K."/>
            <person name="Masonjones S."/>
            <person name="Liao H.L."/>
            <person name="Gajdeczka M.T."/>
            <person name="Anike F."/>
            <person name="Vuek A."/>
            <person name="Anishchenko I.M."/>
            <person name="Voigt K."/>
            <person name="de Hoog G.S."/>
            <person name="Smith M.E."/>
            <person name="Heitman J."/>
            <person name="Vilgalys R."/>
            <person name="Stajich J.E."/>
        </authorList>
    </citation>
    <scope>NUCLEOTIDE SEQUENCE [LARGE SCALE GENOMIC DNA]</scope>
    <source>
        <strain evidence="2 3">CBS 357.93</strain>
    </source>
</reference>
<dbReference type="OrthoDB" id="2288096at2759"/>
<gene>
    <name evidence="2" type="ORF">CU097_002458</name>
</gene>
<evidence type="ECO:0000313" key="3">
    <source>
        <dbReference type="Proteomes" id="UP000252139"/>
    </source>
</evidence>
<evidence type="ECO:0000313" key="2">
    <source>
        <dbReference type="EMBL" id="RCH84895.1"/>
    </source>
</evidence>
<feature type="compositionally biased region" description="Low complexity" evidence="1">
    <location>
        <begin position="7"/>
        <end position="24"/>
    </location>
</feature>